<protein>
    <submittedName>
        <fullName evidence="1">Uncharacterized protein</fullName>
    </submittedName>
</protein>
<comment type="caution">
    <text evidence="1">The sequence shown here is derived from an EMBL/GenBank/DDBJ whole genome shotgun (WGS) entry which is preliminary data.</text>
</comment>
<accession>A3IJI0</accession>
<organism evidence="1 2">
    <name type="scientific">Crocosphaera chwakensis CCY0110</name>
    <dbReference type="NCBI Taxonomy" id="391612"/>
    <lineage>
        <taxon>Bacteria</taxon>
        <taxon>Bacillati</taxon>
        <taxon>Cyanobacteriota</taxon>
        <taxon>Cyanophyceae</taxon>
        <taxon>Oscillatoriophycideae</taxon>
        <taxon>Chroococcales</taxon>
        <taxon>Aphanothecaceae</taxon>
        <taxon>Crocosphaera</taxon>
        <taxon>Crocosphaera chwakensis</taxon>
    </lineage>
</organism>
<name>A3IJI0_9CHRO</name>
<dbReference type="EMBL" id="AAXW01000002">
    <property type="protein sequence ID" value="EAZ93962.1"/>
    <property type="molecule type" value="Genomic_DNA"/>
</dbReference>
<dbReference type="Proteomes" id="UP000003781">
    <property type="component" value="Unassembled WGS sequence"/>
</dbReference>
<evidence type="ECO:0000313" key="1">
    <source>
        <dbReference type="EMBL" id="EAZ93962.1"/>
    </source>
</evidence>
<sequence length="27" mass="3120">MFNRRINGCFYSLIGGYDGPHTYLNLP</sequence>
<evidence type="ECO:0000313" key="2">
    <source>
        <dbReference type="Proteomes" id="UP000003781"/>
    </source>
</evidence>
<keyword evidence="2" id="KW-1185">Reference proteome</keyword>
<reference evidence="1 2" key="1">
    <citation type="submission" date="2007-03" db="EMBL/GenBank/DDBJ databases">
        <authorList>
            <person name="Stal L."/>
            <person name="Ferriera S."/>
            <person name="Johnson J."/>
            <person name="Kravitz S."/>
            <person name="Beeson K."/>
            <person name="Sutton G."/>
            <person name="Rogers Y.-H."/>
            <person name="Friedman R."/>
            <person name="Frazier M."/>
            <person name="Venter J.C."/>
        </authorList>
    </citation>
    <scope>NUCLEOTIDE SEQUENCE [LARGE SCALE GENOMIC DNA]</scope>
    <source>
        <strain evidence="1 2">CCY0110</strain>
    </source>
</reference>
<proteinExistence type="predicted"/>
<gene>
    <name evidence="1" type="ORF">CY0110_19242</name>
</gene>
<dbReference type="AlphaFoldDB" id="A3IJI0"/>